<dbReference type="RefSeq" id="WP_083400185.1">
    <property type="nucleotide sequence ID" value="NZ_FOJN01000005.1"/>
</dbReference>
<dbReference type="GeneID" id="85485474"/>
<dbReference type="AlphaFoldDB" id="A0A1I0TAB4"/>
<dbReference type="Gene3D" id="3.40.50.10540">
    <property type="entry name" value="Crotonobetainyl-coa:carnitine coa-transferase, domain 1"/>
    <property type="match status" value="1"/>
</dbReference>
<dbReference type="EMBL" id="FOJN01000005">
    <property type="protein sequence ID" value="SFA48647.1"/>
    <property type="molecule type" value="Genomic_DNA"/>
</dbReference>
<keyword evidence="2" id="KW-0808">Transferase</keyword>
<dbReference type="InterPro" id="IPR044855">
    <property type="entry name" value="CoA-Trfase_III_dom3_sf"/>
</dbReference>
<reference evidence="2 3" key="1">
    <citation type="submission" date="2016-10" db="EMBL/GenBank/DDBJ databases">
        <authorList>
            <person name="de Groot N.N."/>
        </authorList>
    </citation>
    <scope>NUCLEOTIDE SEQUENCE [LARGE SCALE GENOMIC DNA]</scope>
    <source>
        <strain evidence="2 3">DSM 44908</strain>
    </source>
</reference>
<dbReference type="Gene3D" id="3.30.1540.10">
    <property type="entry name" value="formyl-coa transferase, domain 3"/>
    <property type="match status" value="1"/>
</dbReference>
<evidence type="ECO:0000313" key="2">
    <source>
        <dbReference type="EMBL" id="SFA48647.1"/>
    </source>
</evidence>
<dbReference type="SUPFAM" id="SSF89796">
    <property type="entry name" value="CoA-transferase family III (CaiB/BaiF)"/>
    <property type="match status" value="2"/>
</dbReference>
<organism evidence="2 3">
    <name type="scientific">Rhodococcoides kroppenstedtii</name>
    <dbReference type="NCBI Taxonomy" id="293050"/>
    <lineage>
        <taxon>Bacteria</taxon>
        <taxon>Bacillati</taxon>
        <taxon>Actinomycetota</taxon>
        <taxon>Actinomycetes</taxon>
        <taxon>Mycobacteriales</taxon>
        <taxon>Nocardiaceae</taxon>
        <taxon>Rhodococcoides</taxon>
    </lineage>
</organism>
<evidence type="ECO:0000313" key="3">
    <source>
        <dbReference type="Proteomes" id="UP000182054"/>
    </source>
</evidence>
<protein>
    <submittedName>
        <fullName evidence="2">CoA-transferase family III</fullName>
    </submittedName>
</protein>
<dbReference type="InterPro" id="IPR023606">
    <property type="entry name" value="CoA-Trfase_III_dom_1_sf"/>
</dbReference>
<gene>
    <name evidence="2" type="ORF">SAMN05444374_10520</name>
</gene>
<dbReference type="InterPro" id="IPR003673">
    <property type="entry name" value="CoA-Trfase_fam_III"/>
</dbReference>
<proteinExistence type="predicted"/>
<dbReference type="Pfam" id="PF02515">
    <property type="entry name" value="CoA_transf_3"/>
    <property type="match status" value="1"/>
</dbReference>
<feature type="region of interest" description="Disordered" evidence="1">
    <location>
        <begin position="178"/>
        <end position="198"/>
    </location>
</feature>
<evidence type="ECO:0000256" key="1">
    <source>
        <dbReference type="SAM" id="MobiDB-lite"/>
    </source>
</evidence>
<dbReference type="GO" id="GO:0016740">
    <property type="term" value="F:transferase activity"/>
    <property type="evidence" value="ECO:0007669"/>
    <property type="project" value="UniProtKB-KW"/>
</dbReference>
<accession>A0A1I0TAB4</accession>
<dbReference type="InterPro" id="IPR050509">
    <property type="entry name" value="CoA-transferase_III"/>
</dbReference>
<dbReference type="Proteomes" id="UP000182054">
    <property type="component" value="Unassembled WGS sequence"/>
</dbReference>
<dbReference type="PANTHER" id="PTHR48228:SF4">
    <property type="entry name" value="BLR3030 PROTEIN"/>
    <property type="match status" value="1"/>
</dbReference>
<dbReference type="PANTHER" id="PTHR48228">
    <property type="entry name" value="SUCCINYL-COA--D-CITRAMALATE COA-TRANSFERASE"/>
    <property type="match status" value="1"/>
</dbReference>
<feature type="region of interest" description="Disordered" evidence="1">
    <location>
        <begin position="1"/>
        <end position="21"/>
    </location>
</feature>
<feature type="compositionally biased region" description="Polar residues" evidence="1">
    <location>
        <begin position="178"/>
        <end position="191"/>
    </location>
</feature>
<name>A0A1I0TAB4_9NOCA</name>
<sequence length="446" mass="46431">MLDTPAQYDADHGHERRQHIPVVSSSPGVLAGPLPVAALATGSVAALCSAVDRHRRQVGLELLPWSVDGDRVASSFAGSDLLRVNGDAAPGFAPLSGFWPTADGWVRTHANYPHHRERLCALLGVPEEPGAVAAAFARVSAREIEDAAAPAGALVVAVRTPSEWNEEPAGRFAATGPLVTTSVRPDGTSSLPDPPTDARRPLAGIRVLDLTRVLAGPVATRALALLGASVLRVDSPRLPEIETQHLDTGAGKASTLLDVDDPDQRDRLAALATTADVVVCGYRPGSTVMSVVESVRPGGAVVASVSAWGTRGPFAGRRGFDSLVQAASGIAVLSGSDDRPGALPVQALDHATGYLLAAGIVDALALRAESGIGRTVTASLARTAAHLLALPRPTEIPERTTIPEAHTVTHGSVRTARPALAEYDDYPWPARPWGSDEARYPTSESV</sequence>